<accession>W7AEC2</accession>
<sequence length="127" mass="14753">MSGWYIRPYEEGYEDMIKVNFIPYRECYERKQQNAHKKHRGPPPVPNMPQKQELPKKQEMPVEHKLSKINEEISNTLSEDGANMLHEDDVDTLNGDEELDVEVASYLGDRENDSEGEENGNEDDAEE</sequence>
<evidence type="ECO:0000313" key="2">
    <source>
        <dbReference type="EMBL" id="EUD69643.1"/>
    </source>
</evidence>
<organism evidence="2 3">
    <name type="scientific">Plasmodium vinckei petteri</name>
    <dbReference type="NCBI Taxonomy" id="138298"/>
    <lineage>
        <taxon>Eukaryota</taxon>
        <taxon>Sar</taxon>
        <taxon>Alveolata</taxon>
        <taxon>Apicomplexa</taxon>
        <taxon>Aconoidasida</taxon>
        <taxon>Haemosporida</taxon>
        <taxon>Plasmodiidae</taxon>
        <taxon>Plasmodium</taxon>
        <taxon>Plasmodium (Vinckeia)</taxon>
    </lineage>
</organism>
<dbReference type="EMBL" id="KI965416">
    <property type="protein sequence ID" value="EUD69643.1"/>
    <property type="molecule type" value="Genomic_DNA"/>
</dbReference>
<dbReference type="Pfam" id="PF07418">
    <property type="entry name" value="PCEMA1"/>
    <property type="match status" value="1"/>
</dbReference>
<name>W7AEC2_PLAVN</name>
<feature type="compositionally biased region" description="Acidic residues" evidence="1">
    <location>
        <begin position="88"/>
        <end position="101"/>
    </location>
</feature>
<gene>
    <name evidence="2" type="ORF">YYG_05142</name>
</gene>
<dbReference type="Proteomes" id="UP000030659">
    <property type="component" value="Unassembled WGS sequence"/>
</dbReference>
<dbReference type="InterPro" id="IPR010882">
    <property type="entry name" value="PCEMA1"/>
</dbReference>
<reference evidence="2 3" key="1">
    <citation type="submission" date="2013-02" db="EMBL/GenBank/DDBJ databases">
        <title>The Genome Sequence of Plasmodium vinckei petteri CR.</title>
        <authorList>
            <consortium name="The Broad Institute Genome Sequencing Platform"/>
            <consortium name="The Broad Institute Genome Sequencing Center for Infectious Disease"/>
            <person name="Neafsey D."/>
            <person name="Cheeseman I."/>
            <person name="Volkman S."/>
            <person name="Adams J."/>
            <person name="Walker B."/>
            <person name="Young S.K."/>
            <person name="Zeng Q."/>
            <person name="Gargeya S."/>
            <person name="Fitzgerald M."/>
            <person name="Haas B."/>
            <person name="Abouelleil A."/>
            <person name="Alvarado L."/>
            <person name="Arachchi H.M."/>
            <person name="Berlin A.M."/>
            <person name="Chapman S.B."/>
            <person name="Dewar J."/>
            <person name="Goldberg J."/>
            <person name="Griggs A."/>
            <person name="Gujja S."/>
            <person name="Hansen M."/>
            <person name="Howarth C."/>
            <person name="Imamovic A."/>
            <person name="Larimer J."/>
            <person name="McCowan C."/>
            <person name="Murphy C."/>
            <person name="Neiman D."/>
            <person name="Pearson M."/>
            <person name="Priest M."/>
            <person name="Roberts A."/>
            <person name="Saif S."/>
            <person name="Shea T."/>
            <person name="Sisk P."/>
            <person name="Sykes S."/>
            <person name="Wortman J."/>
            <person name="Nusbaum C."/>
            <person name="Birren B."/>
        </authorList>
    </citation>
    <scope>NUCLEOTIDE SEQUENCE [LARGE SCALE GENOMIC DNA]</scope>
    <source>
        <strain evidence="2 3">CR</strain>
    </source>
</reference>
<feature type="region of interest" description="Disordered" evidence="1">
    <location>
        <begin position="31"/>
        <end position="61"/>
    </location>
</feature>
<evidence type="ECO:0000313" key="3">
    <source>
        <dbReference type="Proteomes" id="UP000030659"/>
    </source>
</evidence>
<feature type="region of interest" description="Disordered" evidence="1">
    <location>
        <begin position="77"/>
        <end position="127"/>
    </location>
</feature>
<dbReference type="AlphaFoldDB" id="W7AEC2"/>
<feature type="compositionally biased region" description="Acidic residues" evidence="1">
    <location>
        <begin position="114"/>
        <end position="127"/>
    </location>
</feature>
<protein>
    <submittedName>
        <fullName evidence="2">Uncharacterized protein</fullName>
    </submittedName>
</protein>
<evidence type="ECO:0000256" key="1">
    <source>
        <dbReference type="SAM" id="MobiDB-lite"/>
    </source>
</evidence>
<proteinExistence type="predicted"/>